<dbReference type="HOGENOM" id="CLU_000445_28_1_10"/>
<dbReference type="Gene3D" id="1.10.10.60">
    <property type="entry name" value="Homeodomain-like"/>
    <property type="match status" value="2"/>
</dbReference>
<dbReference type="SUPFAM" id="SSF46689">
    <property type="entry name" value="Homeodomain-like"/>
    <property type="match status" value="1"/>
</dbReference>
<dbReference type="InterPro" id="IPR005467">
    <property type="entry name" value="His_kinase_dom"/>
</dbReference>
<keyword evidence="10" id="KW-0238">DNA-binding</keyword>
<dbReference type="SUPFAM" id="SSF63829">
    <property type="entry name" value="Calcium-dependent phosphotriesterase"/>
    <property type="match status" value="3"/>
</dbReference>
<dbReference type="PRINTS" id="PR00344">
    <property type="entry name" value="BCTRLSENSOR"/>
</dbReference>
<dbReference type="SUPFAM" id="SSF55874">
    <property type="entry name" value="ATPase domain of HSP90 chaperone/DNA topoisomerase II/histidine kinase"/>
    <property type="match status" value="1"/>
</dbReference>
<name>I3CB46_9FLAO</name>
<evidence type="ECO:0000256" key="8">
    <source>
        <dbReference type="ARBA" id="ARBA00023012"/>
    </source>
</evidence>
<dbReference type="InterPro" id="IPR011110">
    <property type="entry name" value="Reg_prop"/>
</dbReference>
<evidence type="ECO:0000256" key="2">
    <source>
        <dbReference type="ARBA" id="ARBA00012438"/>
    </source>
</evidence>
<accession>I3CB46</accession>
<dbReference type="CDD" id="cd00075">
    <property type="entry name" value="HATPase"/>
    <property type="match status" value="1"/>
</dbReference>
<dbReference type="PROSITE" id="PS50110">
    <property type="entry name" value="RESPONSE_REGULATORY"/>
    <property type="match status" value="1"/>
</dbReference>
<evidence type="ECO:0000259" key="13">
    <source>
        <dbReference type="PROSITE" id="PS01124"/>
    </source>
</evidence>
<dbReference type="InterPro" id="IPR036890">
    <property type="entry name" value="HATPase_C_sf"/>
</dbReference>
<feature type="domain" description="Response regulatory" evidence="15">
    <location>
        <begin position="1138"/>
        <end position="1253"/>
    </location>
</feature>
<dbReference type="Gene3D" id="3.30.565.10">
    <property type="entry name" value="Histidine kinase-like ATPase, C-terminal domain"/>
    <property type="match status" value="1"/>
</dbReference>
<dbReference type="eggNOG" id="COG3292">
    <property type="taxonomic scope" value="Bacteria"/>
</dbReference>
<dbReference type="PANTHER" id="PTHR43547:SF2">
    <property type="entry name" value="HYBRID SIGNAL TRANSDUCTION HISTIDINE KINASE C"/>
    <property type="match status" value="1"/>
</dbReference>
<comment type="catalytic activity">
    <reaction evidence="1">
        <text>ATP + protein L-histidine = ADP + protein N-phospho-L-histidine.</text>
        <dbReference type="EC" id="2.7.13.3"/>
    </reaction>
</comment>
<evidence type="ECO:0000256" key="7">
    <source>
        <dbReference type="ARBA" id="ARBA00022840"/>
    </source>
</evidence>
<dbReference type="InterPro" id="IPR013783">
    <property type="entry name" value="Ig-like_fold"/>
</dbReference>
<organism evidence="16 17">
    <name type="scientific">Galbibacter orientalis DSM 19592</name>
    <dbReference type="NCBI Taxonomy" id="926559"/>
    <lineage>
        <taxon>Bacteria</taxon>
        <taxon>Pseudomonadati</taxon>
        <taxon>Bacteroidota</taxon>
        <taxon>Flavobacteriia</taxon>
        <taxon>Flavobacteriales</taxon>
        <taxon>Flavobacteriaceae</taxon>
        <taxon>Galbibacter</taxon>
    </lineage>
</organism>
<feature type="domain" description="HTH araC/xylS-type" evidence="13">
    <location>
        <begin position="1285"/>
        <end position="1384"/>
    </location>
</feature>
<dbReference type="Gene3D" id="2.60.40.10">
    <property type="entry name" value="Immunoglobulins"/>
    <property type="match status" value="1"/>
</dbReference>
<dbReference type="eggNOG" id="COG0745">
    <property type="taxonomic scope" value="Bacteria"/>
</dbReference>
<dbReference type="SUPFAM" id="SSF47384">
    <property type="entry name" value="Homodimeric domain of signal transducing histidine kinase"/>
    <property type="match status" value="1"/>
</dbReference>
<evidence type="ECO:0000256" key="11">
    <source>
        <dbReference type="ARBA" id="ARBA00023163"/>
    </source>
</evidence>
<dbReference type="CDD" id="cd00082">
    <property type="entry name" value="HisKA"/>
    <property type="match status" value="1"/>
</dbReference>
<dbReference type="Pfam" id="PF00072">
    <property type="entry name" value="Response_reg"/>
    <property type="match status" value="1"/>
</dbReference>
<keyword evidence="8" id="KW-0902">Two-component regulatory system</keyword>
<dbReference type="InterPro" id="IPR009057">
    <property type="entry name" value="Homeodomain-like_sf"/>
</dbReference>
<dbReference type="InterPro" id="IPR036097">
    <property type="entry name" value="HisK_dim/P_sf"/>
</dbReference>
<keyword evidence="4" id="KW-0808">Transferase</keyword>
<dbReference type="SMART" id="SM00387">
    <property type="entry name" value="HATPase_c"/>
    <property type="match status" value="1"/>
</dbReference>
<dbReference type="InterPro" id="IPR018060">
    <property type="entry name" value="HTH_AraC"/>
</dbReference>
<dbReference type="PANTHER" id="PTHR43547">
    <property type="entry name" value="TWO-COMPONENT HISTIDINE KINASE"/>
    <property type="match status" value="1"/>
</dbReference>
<evidence type="ECO:0000256" key="9">
    <source>
        <dbReference type="ARBA" id="ARBA00023015"/>
    </source>
</evidence>
<dbReference type="OrthoDB" id="1522078at2"/>
<dbReference type="Pfam" id="PF02518">
    <property type="entry name" value="HATPase_c"/>
    <property type="match status" value="1"/>
</dbReference>
<dbReference type="SUPFAM" id="SSF52172">
    <property type="entry name" value="CheY-like"/>
    <property type="match status" value="1"/>
</dbReference>
<keyword evidence="17" id="KW-1185">Reference proteome</keyword>
<dbReference type="InterPro" id="IPR001789">
    <property type="entry name" value="Sig_transdc_resp-reg_receiver"/>
</dbReference>
<dbReference type="InterPro" id="IPR003661">
    <property type="entry name" value="HisK_dim/P_dom"/>
</dbReference>
<dbReference type="PROSITE" id="PS50109">
    <property type="entry name" value="HIS_KIN"/>
    <property type="match status" value="1"/>
</dbReference>
<evidence type="ECO:0000256" key="5">
    <source>
        <dbReference type="ARBA" id="ARBA00022741"/>
    </source>
</evidence>
<keyword evidence="7" id="KW-0067">ATP-binding</keyword>
<dbReference type="RefSeq" id="WP_008615462.1">
    <property type="nucleotide sequence ID" value="NZ_JH651379.1"/>
</dbReference>
<dbReference type="STRING" id="926559.JoomaDRAFT_3911"/>
<feature type="domain" description="Histidine kinase" evidence="14">
    <location>
        <begin position="860"/>
        <end position="1093"/>
    </location>
</feature>
<dbReference type="Pfam" id="PF07494">
    <property type="entry name" value="Reg_prop"/>
    <property type="match status" value="3"/>
</dbReference>
<keyword evidence="9" id="KW-0805">Transcription regulation</keyword>
<evidence type="ECO:0000256" key="12">
    <source>
        <dbReference type="PROSITE-ProRule" id="PRU00169"/>
    </source>
</evidence>
<dbReference type="CDD" id="cd17574">
    <property type="entry name" value="REC_OmpR"/>
    <property type="match status" value="1"/>
</dbReference>
<protein>
    <recommendedName>
        <fullName evidence="2">histidine kinase</fullName>
        <ecNumber evidence="2">2.7.13.3</ecNumber>
    </recommendedName>
</protein>
<evidence type="ECO:0000259" key="14">
    <source>
        <dbReference type="PROSITE" id="PS50109"/>
    </source>
</evidence>
<evidence type="ECO:0000256" key="10">
    <source>
        <dbReference type="ARBA" id="ARBA00023125"/>
    </source>
</evidence>
<sequence length="1389" mass="158607">MSRKDYFLSCIGFLLNVFLFAQEANKKFNFVSMMEDIPKVGIYHINQDDDGFMWIATNGAGLYRYDGIDYNSYRYILNDSTSLSSSVVYCTFLDSKHRFWVGTEEGLNLYNQNNDQFLRIPNSKFEATYNKSISVRNIIEDKQGNIFVGTFGAGLFKITGDEILQVDKIQSSKLNIDVPITIEAIAIDNDGKIYTGTNLGIQEYDSNKNILKPTLFSKELYVKDHIKSLIIDENNNIWAGATSKGIYKANYKDNDTYREIEHFSVSENPFFSITSLKDETLLFGTENDGLYHINQQGKILNHHKASNKDEKSLLSSSIWSLYQDKDNKIWLGYYNKGVAVYDPLYDKFKGLESLYNNPNSLQASSVTSIVEDKSGKIWVGMDGGGIDVIDKKSNQYTHINTSLKSKYSGLTSDYIQAIFIDSKENIWAGSWDQGIFFLKNGTKHFVNKTKETTNGDLQSDVVVSFDEDSKGTIWISTYHSGLHSYNPTTAKFTHYNTPEFQENGISNSDSWKVLVDYKDNIWLGTTNGLFKIVQKSNGAFSINSMKEKMEEKYHNVTTANHILSLYESSDKNIWIGTKGAGLCKYNIASNSFIWYNKLNGLILENVCGIIECNSQNIWVSGNSGIVKINTEFNEFTNFTVNDGLLSNDFNMNSSYKNANGEIYFGGYDGVDYFKPNTIDINKSENFLYLSELKIFNKKVLPTQENSPLNKIITETDSISLNSKQSVFTIEYSGINYTRPEKNEYAYYLAGYENTWNYVGGVKSATYTNLDPGNYIFKLKSSNNDGVWNAKPLELKITILPPWWKTSWALIGYLTIFFIGLYLLNKVTQSRIRTKQLTKYEEEKRIQEQNLNEKKFQFFTNISHEFRTPLTLIMNPLHDIMSNEKLFLPEGIKSKHRIIQKNTARLHRLVNELLDFRKLELNKISLKAKEFNLVDLTHDVLSYFKEEAHVKYIDLDVSTDEEEVMVWADIDMLEKVIFNIISNAFKATPEGGTISVALYTKDDLVTFPLVSEHYQAKAVELVISDTGIGIPKDEISKMFERFYQVDSLNKTYYGGTGIGLEVVQSFVELHKGKIEVASEVEDGTTFRIILPKGKEHLKDDEIYSDVYEQNKSNKKYLQANIPIEKIEADQPKEALHPYSVLIVEDNIELRNYLKSELKNHYRVLTANHGKEGYDLAIETLPDVIITDVIMPEMNGFELCRCIKTDIRTSHIPLLMLTAKAKIDDRIEGIEIGADAYMVKPFDMRLLKLRLSQLITSRQLIFNKYFSAISDLPANANTTSLDKEFIQKALNYINQHIGDSEISVESLASHLNLSRSQVYRKIKALTDQTANEFIRNIRLHKAKVLIQAGNTNISEVSYTVGFSTSSYFTKCFKNYFGVLPTQIEVEADKEE</sequence>
<dbReference type="PROSITE" id="PS01124">
    <property type="entry name" value="HTH_ARAC_FAMILY_2"/>
    <property type="match status" value="1"/>
</dbReference>
<dbReference type="InterPro" id="IPR018062">
    <property type="entry name" value="HTH_AraC-typ_CS"/>
</dbReference>
<dbReference type="InterPro" id="IPR003594">
    <property type="entry name" value="HATPase_dom"/>
</dbReference>
<dbReference type="SMART" id="SM00388">
    <property type="entry name" value="HisKA"/>
    <property type="match status" value="1"/>
</dbReference>
<dbReference type="EC" id="2.7.13.3" evidence="2"/>
<dbReference type="GO" id="GO:0003700">
    <property type="term" value="F:DNA-binding transcription factor activity"/>
    <property type="evidence" value="ECO:0007669"/>
    <property type="project" value="InterPro"/>
</dbReference>
<dbReference type="Gene3D" id="2.130.10.10">
    <property type="entry name" value="YVTN repeat-like/Quinoprotein amine dehydrogenase"/>
    <property type="match status" value="2"/>
</dbReference>
<dbReference type="Pfam" id="PF00512">
    <property type="entry name" value="HisKA"/>
    <property type="match status" value="1"/>
</dbReference>
<dbReference type="Gene3D" id="1.10.287.130">
    <property type="match status" value="1"/>
</dbReference>
<dbReference type="InterPro" id="IPR015943">
    <property type="entry name" value="WD40/YVTN_repeat-like_dom_sf"/>
</dbReference>
<dbReference type="Pfam" id="PF12833">
    <property type="entry name" value="HTH_18"/>
    <property type="match status" value="1"/>
</dbReference>
<dbReference type="EMBL" id="JH651379">
    <property type="protein sequence ID" value="EIJ40839.1"/>
    <property type="molecule type" value="Genomic_DNA"/>
</dbReference>
<keyword evidence="5" id="KW-0547">Nucleotide-binding</keyword>
<dbReference type="Proteomes" id="UP000004690">
    <property type="component" value="Unassembled WGS sequence"/>
</dbReference>
<dbReference type="InterPro" id="IPR011006">
    <property type="entry name" value="CheY-like_superfamily"/>
</dbReference>
<dbReference type="FunFam" id="3.30.565.10:FF:000037">
    <property type="entry name" value="Hybrid sensor histidine kinase/response regulator"/>
    <property type="match status" value="1"/>
</dbReference>
<dbReference type="GO" id="GO:0005524">
    <property type="term" value="F:ATP binding"/>
    <property type="evidence" value="ECO:0007669"/>
    <property type="project" value="UniProtKB-KW"/>
</dbReference>
<keyword evidence="3 12" id="KW-0597">Phosphoprotein</keyword>
<dbReference type="InterPro" id="IPR004358">
    <property type="entry name" value="Sig_transdc_His_kin-like_C"/>
</dbReference>
<evidence type="ECO:0000313" key="17">
    <source>
        <dbReference type="Proteomes" id="UP000004690"/>
    </source>
</evidence>
<feature type="modified residue" description="4-aspartylphosphate" evidence="12">
    <location>
        <position position="1186"/>
    </location>
</feature>
<keyword evidence="6 16" id="KW-0418">Kinase</keyword>
<dbReference type="GO" id="GO:0000155">
    <property type="term" value="F:phosphorelay sensor kinase activity"/>
    <property type="evidence" value="ECO:0007669"/>
    <property type="project" value="InterPro"/>
</dbReference>
<dbReference type="FunFam" id="2.60.40.10:FF:000791">
    <property type="entry name" value="Two-component system sensor histidine kinase/response regulator"/>
    <property type="match status" value="1"/>
</dbReference>
<gene>
    <name evidence="16" type="ORF">JoomaDRAFT_3911</name>
</gene>
<dbReference type="SMART" id="SM00448">
    <property type="entry name" value="REC"/>
    <property type="match status" value="1"/>
</dbReference>
<keyword evidence="11" id="KW-0804">Transcription</keyword>
<evidence type="ECO:0000256" key="4">
    <source>
        <dbReference type="ARBA" id="ARBA00022679"/>
    </source>
</evidence>
<dbReference type="InterPro" id="IPR011123">
    <property type="entry name" value="Y_Y_Y"/>
</dbReference>
<dbReference type="Pfam" id="PF07495">
    <property type="entry name" value="Y_Y_Y"/>
    <property type="match status" value="1"/>
</dbReference>
<dbReference type="eggNOG" id="COG2205">
    <property type="taxonomic scope" value="Bacteria"/>
</dbReference>
<dbReference type="FunFam" id="1.10.287.130:FF:000045">
    <property type="entry name" value="Two-component system sensor histidine kinase/response regulator"/>
    <property type="match status" value="1"/>
</dbReference>
<evidence type="ECO:0000256" key="6">
    <source>
        <dbReference type="ARBA" id="ARBA00022777"/>
    </source>
</evidence>
<proteinExistence type="predicted"/>
<dbReference type="GO" id="GO:0043565">
    <property type="term" value="F:sequence-specific DNA binding"/>
    <property type="evidence" value="ECO:0007669"/>
    <property type="project" value="InterPro"/>
</dbReference>
<reference evidence="16 17" key="1">
    <citation type="submission" date="2012-02" db="EMBL/GenBank/DDBJ databases">
        <title>Improved High-Quality Draft genome of Joostella marina DSM 19592.</title>
        <authorList>
            <consortium name="US DOE Joint Genome Institute (JGI-PGF)"/>
            <person name="Lucas S."/>
            <person name="Copeland A."/>
            <person name="Lapidus A."/>
            <person name="Bruce D."/>
            <person name="Goodwin L."/>
            <person name="Pitluck S."/>
            <person name="Peters L."/>
            <person name="Chertkov O."/>
            <person name="Ovchinnikova G."/>
            <person name="Kyrpides N."/>
            <person name="Mavromatis K."/>
            <person name="Detter J.C."/>
            <person name="Han C."/>
            <person name="Land M."/>
            <person name="Hauser L."/>
            <person name="Markowitz V."/>
            <person name="Cheng J.-F."/>
            <person name="Hugenholtz P."/>
            <person name="Woyke T."/>
            <person name="Wu D."/>
            <person name="Tindall B."/>
            <person name="Brambilla E."/>
            <person name="Klenk H.-P."/>
            <person name="Eisen J.A."/>
        </authorList>
    </citation>
    <scope>NUCLEOTIDE SEQUENCE [LARGE SCALE GENOMIC DNA]</scope>
    <source>
        <strain evidence="16 17">DSM 19592</strain>
    </source>
</reference>
<dbReference type="PROSITE" id="PS00041">
    <property type="entry name" value="HTH_ARAC_FAMILY_1"/>
    <property type="match status" value="1"/>
</dbReference>
<evidence type="ECO:0000259" key="15">
    <source>
        <dbReference type="PROSITE" id="PS50110"/>
    </source>
</evidence>
<dbReference type="Gene3D" id="3.40.50.2300">
    <property type="match status" value="1"/>
</dbReference>
<evidence type="ECO:0000256" key="3">
    <source>
        <dbReference type="ARBA" id="ARBA00022553"/>
    </source>
</evidence>
<dbReference type="SMART" id="SM00342">
    <property type="entry name" value="HTH_ARAC"/>
    <property type="match status" value="1"/>
</dbReference>
<evidence type="ECO:0000256" key="1">
    <source>
        <dbReference type="ARBA" id="ARBA00000085"/>
    </source>
</evidence>
<evidence type="ECO:0000313" key="16">
    <source>
        <dbReference type="EMBL" id="EIJ40839.1"/>
    </source>
</evidence>